<dbReference type="GO" id="GO:0046872">
    <property type="term" value="F:metal ion binding"/>
    <property type="evidence" value="ECO:0007669"/>
    <property type="project" value="UniProtKB-KW"/>
</dbReference>
<dbReference type="InterPro" id="IPR008949">
    <property type="entry name" value="Isoprenoid_synthase_dom_sf"/>
</dbReference>
<evidence type="ECO:0000256" key="1">
    <source>
        <dbReference type="ARBA" id="ARBA00001946"/>
    </source>
</evidence>
<dbReference type="GO" id="GO:0010333">
    <property type="term" value="F:terpene synthase activity"/>
    <property type="evidence" value="ECO:0007669"/>
    <property type="project" value="InterPro"/>
</dbReference>
<accession>A0A0C9URY4</accession>
<organism evidence="7 8">
    <name type="scientific">Sphaerobolus stellatus (strain SS14)</name>
    <dbReference type="NCBI Taxonomy" id="990650"/>
    <lineage>
        <taxon>Eukaryota</taxon>
        <taxon>Fungi</taxon>
        <taxon>Dikarya</taxon>
        <taxon>Basidiomycota</taxon>
        <taxon>Agaricomycotina</taxon>
        <taxon>Agaricomycetes</taxon>
        <taxon>Phallomycetidae</taxon>
        <taxon>Geastrales</taxon>
        <taxon>Sphaerobolaceae</taxon>
        <taxon>Sphaerobolus</taxon>
    </lineage>
</organism>
<dbReference type="Proteomes" id="UP000054279">
    <property type="component" value="Unassembled WGS sequence"/>
</dbReference>
<dbReference type="PANTHER" id="PTHR35201:SF4">
    <property type="entry name" value="BETA-PINACENE SYNTHASE-RELATED"/>
    <property type="match status" value="1"/>
</dbReference>
<protein>
    <recommendedName>
        <fullName evidence="6">Terpene synthase</fullName>
        <ecNumber evidence="6">4.2.3.-</ecNumber>
    </recommendedName>
</protein>
<keyword evidence="4 6" id="KW-0460">Magnesium</keyword>
<evidence type="ECO:0000256" key="6">
    <source>
        <dbReference type="RuleBase" id="RU366034"/>
    </source>
</evidence>
<dbReference type="OrthoDB" id="6486656at2759"/>
<keyword evidence="5 6" id="KW-0456">Lyase</keyword>
<sequence>MSPMILLPNVLAGWPCTPNINRFHDEVAVEARGWMHSYNPLPPVTQMKFDRDDFPLVTSLTYPTVSRPQLRLCADFTIWFFLFDHITDDSNGIAAKQLAMNLIMAMRYPDLPIPNKSSMLIDMTRDLWLRTLAFSVPSAAQRLLRSMEDYILAVCKETEDRDAKHVRGIQEYLTIRRGSAASEVIFLLALLHLDISDEAMEHPTVRELTDLGMNLICIHNDIYSYNFERAHGLHGHNLVTAVMQEKRLGVQDAITYSGEMFHNTAREFMQTIQNLPQFTPEDDKGLREHTLSMINWIVALDEWSLLTPRYFGNQRFQVRRTRMIELANEPEGMEYVFTDTQEEKSRRLTPLESVPMPLVPL</sequence>
<dbReference type="SUPFAM" id="SSF48576">
    <property type="entry name" value="Terpenoid synthases"/>
    <property type="match status" value="1"/>
</dbReference>
<comment type="similarity">
    <text evidence="2 6">Belongs to the terpene synthase family.</text>
</comment>
<proteinExistence type="inferred from homology"/>
<evidence type="ECO:0000313" key="8">
    <source>
        <dbReference type="Proteomes" id="UP000054279"/>
    </source>
</evidence>
<comment type="cofactor">
    <cofactor evidence="1 6">
        <name>Mg(2+)</name>
        <dbReference type="ChEBI" id="CHEBI:18420"/>
    </cofactor>
</comment>
<dbReference type="HOGENOM" id="CLU_042538_5_0_1"/>
<name>A0A0C9URY4_SPHS4</name>
<keyword evidence="3 6" id="KW-0479">Metal-binding</keyword>
<evidence type="ECO:0000256" key="3">
    <source>
        <dbReference type="ARBA" id="ARBA00022723"/>
    </source>
</evidence>
<evidence type="ECO:0000313" key="7">
    <source>
        <dbReference type="EMBL" id="KIJ31947.1"/>
    </source>
</evidence>
<gene>
    <name evidence="7" type="ORF">M422DRAFT_266313</name>
</gene>
<evidence type="ECO:0000256" key="2">
    <source>
        <dbReference type="ARBA" id="ARBA00006333"/>
    </source>
</evidence>
<dbReference type="Gene3D" id="1.10.600.10">
    <property type="entry name" value="Farnesyl Diphosphate Synthase"/>
    <property type="match status" value="1"/>
</dbReference>
<evidence type="ECO:0000256" key="5">
    <source>
        <dbReference type="ARBA" id="ARBA00023239"/>
    </source>
</evidence>
<dbReference type="AlphaFoldDB" id="A0A0C9URY4"/>
<keyword evidence="8" id="KW-1185">Reference proteome</keyword>
<dbReference type="GO" id="GO:0008299">
    <property type="term" value="P:isoprenoid biosynthetic process"/>
    <property type="evidence" value="ECO:0007669"/>
    <property type="project" value="UniProtKB-ARBA"/>
</dbReference>
<evidence type="ECO:0000256" key="4">
    <source>
        <dbReference type="ARBA" id="ARBA00022842"/>
    </source>
</evidence>
<dbReference type="EC" id="4.2.3.-" evidence="6"/>
<dbReference type="PANTHER" id="PTHR35201">
    <property type="entry name" value="TERPENE SYNTHASE"/>
    <property type="match status" value="1"/>
</dbReference>
<dbReference type="EMBL" id="KN837234">
    <property type="protein sequence ID" value="KIJ31947.1"/>
    <property type="molecule type" value="Genomic_DNA"/>
</dbReference>
<dbReference type="InterPro" id="IPR034686">
    <property type="entry name" value="Terpene_cyclase-like_2"/>
</dbReference>
<reference evidence="7 8" key="1">
    <citation type="submission" date="2014-06" db="EMBL/GenBank/DDBJ databases">
        <title>Evolutionary Origins and Diversification of the Mycorrhizal Mutualists.</title>
        <authorList>
            <consortium name="DOE Joint Genome Institute"/>
            <consortium name="Mycorrhizal Genomics Consortium"/>
            <person name="Kohler A."/>
            <person name="Kuo A."/>
            <person name="Nagy L.G."/>
            <person name="Floudas D."/>
            <person name="Copeland A."/>
            <person name="Barry K.W."/>
            <person name="Cichocki N."/>
            <person name="Veneault-Fourrey C."/>
            <person name="LaButti K."/>
            <person name="Lindquist E.A."/>
            <person name="Lipzen A."/>
            <person name="Lundell T."/>
            <person name="Morin E."/>
            <person name="Murat C."/>
            <person name="Riley R."/>
            <person name="Ohm R."/>
            <person name="Sun H."/>
            <person name="Tunlid A."/>
            <person name="Henrissat B."/>
            <person name="Grigoriev I.V."/>
            <person name="Hibbett D.S."/>
            <person name="Martin F."/>
        </authorList>
    </citation>
    <scope>NUCLEOTIDE SEQUENCE [LARGE SCALE GENOMIC DNA]</scope>
    <source>
        <strain evidence="7 8">SS14</strain>
    </source>
</reference>
<dbReference type="Pfam" id="PF19086">
    <property type="entry name" value="Terpene_syn_C_2"/>
    <property type="match status" value="1"/>
</dbReference>